<evidence type="ECO:0000313" key="4">
    <source>
        <dbReference type="EMBL" id="SFL85413.1"/>
    </source>
</evidence>
<dbReference type="InterPro" id="IPR036318">
    <property type="entry name" value="FAD-bd_PCMH-like_sf"/>
</dbReference>
<evidence type="ECO:0000313" key="5">
    <source>
        <dbReference type="Proteomes" id="UP000199561"/>
    </source>
</evidence>
<dbReference type="InterPro" id="IPR006094">
    <property type="entry name" value="Oxid_FAD_bind_N"/>
</dbReference>
<dbReference type="Gene3D" id="1.10.45.10">
    <property type="entry name" value="Vanillyl-alcohol Oxidase, Chain A, domain 4"/>
    <property type="match status" value="1"/>
</dbReference>
<dbReference type="InterPro" id="IPR016169">
    <property type="entry name" value="FAD-bd_PCMH_sub2"/>
</dbReference>
<keyword evidence="5" id="KW-1185">Reference proteome</keyword>
<dbReference type="InterPro" id="IPR016166">
    <property type="entry name" value="FAD-bd_PCMH"/>
</dbReference>
<dbReference type="Pfam" id="PF01565">
    <property type="entry name" value="FAD_binding_4"/>
    <property type="match status" value="1"/>
</dbReference>
<organism evidence="4 5">
    <name type="scientific">Nitrosomonas nitrosa</name>
    <dbReference type="NCBI Taxonomy" id="52442"/>
    <lineage>
        <taxon>Bacteria</taxon>
        <taxon>Pseudomonadati</taxon>
        <taxon>Pseudomonadota</taxon>
        <taxon>Betaproteobacteria</taxon>
        <taxon>Nitrosomonadales</taxon>
        <taxon>Nitrosomonadaceae</taxon>
        <taxon>Nitrosomonas</taxon>
    </lineage>
</organism>
<reference evidence="4 5" key="1">
    <citation type="submission" date="2016-10" db="EMBL/GenBank/DDBJ databases">
        <authorList>
            <person name="de Groot N.N."/>
        </authorList>
    </citation>
    <scope>NUCLEOTIDE SEQUENCE [LARGE SCALE GENOMIC DNA]</scope>
    <source>
        <strain evidence="4 5">Nm146</strain>
    </source>
</reference>
<dbReference type="PROSITE" id="PS51387">
    <property type="entry name" value="FAD_PCMH"/>
    <property type="match status" value="1"/>
</dbReference>
<accession>A0A1I4L3N1</accession>
<dbReference type="NCBIfam" id="NF008439">
    <property type="entry name" value="PRK11282.1"/>
    <property type="match status" value="1"/>
</dbReference>
<keyword evidence="1" id="KW-0285">Flavoprotein</keyword>
<evidence type="ECO:0000256" key="2">
    <source>
        <dbReference type="ARBA" id="ARBA00022827"/>
    </source>
</evidence>
<dbReference type="EMBL" id="FOUF01000001">
    <property type="protein sequence ID" value="SFL85413.1"/>
    <property type="molecule type" value="Genomic_DNA"/>
</dbReference>
<dbReference type="SUPFAM" id="SSF56176">
    <property type="entry name" value="FAD-binding/transporter-associated domain-like"/>
    <property type="match status" value="1"/>
</dbReference>
<dbReference type="STRING" id="52442.SAMN05421880_101152"/>
<keyword evidence="2" id="KW-0274">FAD</keyword>
<proteinExistence type="predicted"/>
<dbReference type="Proteomes" id="UP000199561">
    <property type="component" value="Unassembled WGS sequence"/>
</dbReference>
<dbReference type="GO" id="GO:0071949">
    <property type="term" value="F:FAD binding"/>
    <property type="evidence" value="ECO:0007669"/>
    <property type="project" value="InterPro"/>
</dbReference>
<dbReference type="Gene3D" id="3.30.465.10">
    <property type="match status" value="1"/>
</dbReference>
<dbReference type="AlphaFoldDB" id="A0A1I4L3N1"/>
<feature type="domain" description="FAD-binding PCMH-type" evidence="3">
    <location>
        <begin position="33"/>
        <end position="214"/>
    </location>
</feature>
<dbReference type="PANTHER" id="PTHR11748:SF103">
    <property type="entry name" value="GLYCOLATE OXIDASE SUBUNIT GLCE"/>
    <property type="match status" value="1"/>
</dbReference>
<name>A0A1I4L3N1_9PROT</name>
<dbReference type="InterPro" id="IPR016164">
    <property type="entry name" value="FAD-linked_Oxase-like_C"/>
</dbReference>
<dbReference type="InterPro" id="IPR016171">
    <property type="entry name" value="Vanillyl_alc_oxidase_C-sub2"/>
</dbReference>
<dbReference type="PANTHER" id="PTHR11748">
    <property type="entry name" value="D-LACTATE DEHYDROGENASE"/>
    <property type="match status" value="1"/>
</dbReference>
<evidence type="ECO:0000256" key="1">
    <source>
        <dbReference type="ARBA" id="ARBA00022630"/>
    </source>
</evidence>
<sequence>MAVCTYIAAKPNLRLYLDFDGGYVPDYVPNSSRISHRFIYLMLNTAEDLIHKINTAAESKRPLSIQGSNSKLFYGNQIAERAPDILDVSNYSGIVNYEPSELVITAKAGTRLTDLETALQTHQQMLAFEPPHFGENATLGGCIATGLSGPRRAYAGAARDFVLGVRILDGRGNDLHFGGRVMKNVAGYDVSRLMTGAMGTLGVLLEVSLKVLPLPTMEITLCMSMKEVEAIGKMHQWASKPLPISATCFYENHLFVRLSGAESAVHATRTQLGGEEIDQGKAFWQSIREHTHAFFRSGTRLWRLSIKSSTPPLLLPGQQLIEWGGALRWLATDESVDETTIRSQAEAAKGHATFFKGNKTSIQAFHPLPPAMMVLHKRLKQKFDPAGILNPGKMYPEY</sequence>
<protein>
    <submittedName>
        <fullName evidence="4">Glycolate oxidase FAD binding subunit</fullName>
    </submittedName>
</protein>
<dbReference type="SUPFAM" id="SSF55103">
    <property type="entry name" value="FAD-linked oxidases, C-terminal domain"/>
    <property type="match status" value="1"/>
</dbReference>
<gene>
    <name evidence="4" type="ORF">SAMN05421880_101152</name>
</gene>
<evidence type="ECO:0000259" key="3">
    <source>
        <dbReference type="PROSITE" id="PS51387"/>
    </source>
</evidence>
<dbReference type="GO" id="GO:0003824">
    <property type="term" value="F:catalytic activity"/>
    <property type="evidence" value="ECO:0007669"/>
    <property type="project" value="InterPro"/>
</dbReference>